<proteinExistence type="predicted"/>
<evidence type="ECO:0000313" key="2">
    <source>
        <dbReference type="EMBL" id="NOU97501.1"/>
    </source>
</evidence>
<evidence type="ECO:0000313" key="3">
    <source>
        <dbReference type="Proteomes" id="UP000641588"/>
    </source>
</evidence>
<protein>
    <submittedName>
        <fullName evidence="2">Uncharacterized protein</fullName>
    </submittedName>
</protein>
<keyword evidence="1" id="KW-0472">Membrane</keyword>
<feature type="transmembrane region" description="Helical" evidence="1">
    <location>
        <begin position="43"/>
        <end position="62"/>
    </location>
</feature>
<dbReference type="AlphaFoldDB" id="A0A972H6X3"/>
<comment type="caution">
    <text evidence="2">The sequence shown here is derived from an EMBL/GenBank/DDBJ whole genome shotgun (WGS) entry which is preliminary data.</text>
</comment>
<evidence type="ECO:0000256" key="1">
    <source>
        <dbReference type="SAM" id="Phobius"/>
    </source>
</evidence>
<keyword evidence="3" id="KW-1185">Reference proteome</keyword>
<keyword evidence="1" id="KW-0812">Transmembrane</keyword>
<reference evidence="2" key="1">
    <citation type="submission" date="2019-10" db="EMBL/GenBank/DDBJ databases">
        <title>Description of Paenibacillus glebae sp. nov.</title>
        <authorList>
            <person name="Carlier A."/>
            <person name="Qi S."/>
        </authorList>
    </citation>
    <scope>NUCLEOTIDE SEQUENCE</scope>
    <source>
        <strain evidence="2">LMG 31456</strain>
    </source>
</reference>
<sequence length="124" mass="13540">MKLAAILGIMVGVTGSVWLAMIGLQHVNNFGSDTSDYHNGILLIKYGSAFTLIFLVTLWLMNKNVIASCIQRSHLVIGIDMAKDAHVAQATNFRGIVLSKRHLTLLPANSHTKLRSGRGTTERP</sequence>
<organism evidence="2 3">
    <name type="scientific">Paenibacillus foliorum</name>
    <dbReference type="NCBI Taxonomy" id="2654974"/>
    <lineage>
        <taxon>Bacteria</taxon>
        <taxon>Bacillati</taxon>
        <taxon>Bacillota</taxon>
        <taxon>Bacilli</taxon>
        <taxon>Bacillales</taxon>
        <taxon>Paenibacillaceae</taxon>
        <taxon>Paenibacillus</taxon>
    </lineage>
</organism>
<dbReference type="Proteomes" id="UP000641588">
    <property type="component" value="Unassembled WGS sequence"/>
</dbReference>
<dbReference type="EMBL" id="WHOD01000118">
    <property type="protein sequence ID" value="NOU97501.1"/>
    <property type="molecule type" value="Genomic_DNA"/>
</dbReference>
<accession>A0A972H6X3</accession>
<keyword evidence="1" id="KW-1133">Transmembrane helix</keyword>
<gene>
    <name evidence="2" type="ORF">GC093_30390</name>
</gene>
<name>A0A972H6X3_9BACL</name>